<feature type="compositionally biased region" description="Low complexity" evidence="4">
    <location>
        <begin position="771"/>
        <end position="781"/>
    </location>
</feature>
<name>A0A6G1JF82_9PLEO</name>
<evidence type="ECO:0000256" key="1">
    <source>
        <dbReference type="ARBA" id="ARBA00004245"/>
    </source>
</evidence>
<dbReference type="GO" id="GO:0005856">
    <property type="term" value="C:cytoskeleton"/>
    <property type="evidence" value="ECO:0007669"/>
    <property type="project" value="UniProtKB-SubCell"/>
</dbReference>
<sequence>MSPGGRRGRTLGTTDESHLRDLSPHTTLQAFTQRPMPYDTTRDEYKIFACIETLTPAERDLGARVAKAAQRLKSWCDEIQQWGWSGSFEQPSEEYRERRRQSLELRIREHVKDAGIAEKLPPLEYWGSLLSVEVQAHEARLDDMSEELIALDIEELKGHVLDMHPGNKSRPSSAGYGADRRTYTPLDDFNFLITQTLLSALPHHFQLKERLSAWTARVTILREAPRFLDDLKTAQKAMRLGWQALSLPKDTSDAAFGTWKQNVDTISGVMRDRVGDLGRRLDQMLDTLEGREDCLPDNWIDTFEGVEADLGQWAHESRRKMMEFDLQRNSGFKAAEASDQQSPNLRAHSEAVSAPNKDDQSSGAAQPAEQLETDARSITVFKTNIPEQAHESVSNDTPQEEVFQPNSPADDSADESVFEEGDTVVHNEIEVPSDDILADSDTSALPEYPTVVGTEGQGNAAMDRPRTPQLRRDSIESITSSISFSSSPPGTIEESPSVRNTTNQNARAPRPALNAAMTKRRNPKSIDDIATESIPPWPPSQFAHAQSTSADDLERKISDILTTIPAHIRLTSETGADARSRKSARGVTSKGSKGFLRAEPSLSRMKSPELTLSPVKQDFDSANAASGRRSAMANGDNDIKLYHLTQPGKEQPLKLSIRRVGKNGERVMVRVGGGWADLGEYLRQYAEHHGRRTASNGELELMGLEVKNTDFSPNRAESVMSRRDRRVSGGVKSPSPNTTPIKLAGVGATMDEAPPPQPNFAATPSGSNEASSPSTGSSRTSWQGNEVGLAGPMTKKIDLSEKKLEWIEGMMKQARSVSGNLVPQTSNQNMRAESQNETRGESRSESRSAARKSQLDVKKVQPDPRKSQSDLRKSQPDFGDLGKVGGTKRIFMRGGALGEH</sequence>
<feature type="region of interest" description="Disordered" evidence="4">
    <location>
        <begin position="389"/>
        <end position="416"/>
    </location>
</feature>
<reference evidence="6" key="1">
    <citation type="journal article" date="2020" name="Stud. Mycol.">
        <title>101 Dothideomycetes genomes: a test case for predicting lifestyles and emergence of pathogens.</title>
        <authorList>
            <person name="Haridas S."/>
            <person name="Albert R."/>
            <person name="Binder M."/>
            <person name="Bloem J."/>
            <person name="Labutti K."/>
            <person name="Salamov A."/>
            <person name="Andreopoulos B."/>
            <person name="Baker S."/>
            <person name="Barry K."/>
            <person name="Bills G."/>
            <person name="Bluhm B."/>
            <person name="Cannon C."/>
            <person name="Castanera R."/>
            <person name="Culley D."/>
            <person name="Daum C."/>
            <person name="Ezra D."/>
            <person name="Gonzalez J."/>
            <person name="Henrissat B."/>
            <person name="Kuo A."/>
            <person name="Liang C."/>
            <person name="Lipzen A."/>
            <person name="Lutzoni F."/>
            <person name="Magnuson J."/>
            <person name="Mondo S."/>
            <person name="Nolan M."/>
            <person name="Ohm R."/>
            <person name="Pangilinan J."/>
            <person name="Park H.-J."/>
            <person name="Ramirez L."/>
            <person name="Alfaro M."/>
            <person name="Sun H."/>
            <person name="Tritt A."/>
            <person name="Yoshinaga Y."/>
            <person name="Zwiers L.-H."/>
            <person name="Turgeon B."/>
            <person name="Goodwin S."/>
            <person name="Spatafora J."/>
            <person name="Crous P."/>
            <person name="Grigoriev I."/>
        </authorList>
    </citation>
    <scope>NUCLEOTIDE SEQUENCE</scope>
    <source>
        <strain evidence="6">CBS 122367</strain>
    </source>
</reference>
<feature type="region of interest" description="Disordered" evidence="4">
    <location>
        <begin position="478"/>
        <end position="522"/>
    </location>
</feature>
<protein>
    <submittedName>
        <fullName evidence="6">GAS2 domain-containing protein</fullName>
    </submittedName>
</protein>
<feature type="region of interest" description="Disordered" evidence="4">
    <location>
        <begin position="332"/>
        <end position="372"/>
    </location>
</feature>
<feature type="region of interest" description="Disordered" evidence="4">
    <location>
        <begin position="712"/>
        <end position="794"/>
    </location>
</feature>
<keyword evidence="3" id="KW-0206">Cytoskeleton</keyword>
<feature type="region of interest" description="Disordered" evidence="4">
    <location>
        <begin position="815"/>
        <end position="900"/>
    </location>
</feature>
<dbReference type="Pfam" id="PF02187">
    <property type="entry name" value="GAS2"/>
    <property type="match status" value="1"/>
</dbReference>
<dbReference type="InterPro" id="IPR036534">
    <property type="entry name" value="GAR_dom_sf"/>
</dbReference>
<dbReference type="PROSITE" id="PS51460">
    <property type="entry name" value="GAR"/>
    <property type="match status" value="1"/>
</dbReference>
<feature type="compositionally biased region" description="Low complexity" evidence="4">
    <location>
        <begin position="478"/>
        <end position="487"/>
    </location>
</feature>
<evidence type="ECO:0000256" key="2">
    <source>
        <dbReference type="ARBA" id="ARBA00022490"/>
    </source>
</evidence>
<evidence type="ECO:0000259" key="5">
    <source>
        <dbReference type="PROSITE" id="PS51460"/>
    </source>
</evidence>
<dbReference type="GO" id="GO:0008017">
    <property type="term" value="F:microtubule binding"/>
    <property type="evidence" value="ECO:0007669"/>
    <property type="project" value="InterPro"/>
</dbReference>
<evidence type="ECO:0000256" key="4">
    <source>
        <dbReference type="SAM" id="MobiDB-lite"/>
    </source>
</evidence>
<evidence type="ECO:0000313" key="6">
    <source>
        <dbReference type="EMBL" id="KAF2689098.1"/>
    </source>
</evidence>
<feature type="region of interest" description="Disordered" evidence="4">
    <location>
        <begin position="573"/>
        <end position="595"/>
    </location>
</feature>
<dbReference type="EMBL" id="MU005572">
    <property type="protein sequence ID" value="KAF2689098.1"/>
    <property type="molecule type" value="Genomic_DNA"/>
</dbReference>
<feature type="region of interest" description="Disordered" evidence="4">
    <location>
        <begin position="1"/>
        <end position="34"/>
    </location>
</feature>
<dbReference type="SUPFAM" id="SSF143575">
    <property type="entry name" value="GAS2 domain-like"/>
    <property type="match status" value="1"/>
</dbReference>
<gene>
    <name evidence="6" type="ORF">K458DRAFT_413407</name>
</gene>
<feature type="compositionally biased region" description="Basic and acidic residues" evidence="4">
    <location>
        <begin position="834"/>
        <end position="875"/>
    </location>
</feature>
<feature type="compositionally biased region" description="Polar residues" evidence="4">
    <location>
        <begin position="815"/>
        <end position="833"/>
    </location>
</feature>
<feature type="domain" description="GAR" evidence="5">
    <location>
        <begin position="607"/>
        <end position="689"/>
    </location>
</feature>
<feature type="compositionally biased region" description="Polar residues" evidence="4">
    <location>
        <begin position="760"/>
        <end position="770"/>
    </location>
</feature>
<dbReference type="Gene3D" id="3.30.920.20">
    <property type="entry name" value="Gas2-like domain"/>
    <property type="match status" value="1"/>
</dbReference>
<dbReference type="OrthoDB" id="5409589at2759"/>
<dbReference type="AlphaFoldDB" id="A0A6G1JF82"/>
<feature type="compositionally biased region" description="Low complexity" evidence="4">
    <location>
        <begin position="505"/>
        <end position="516"/>
    </location>
</feature>
<evidence type="ECO:0000256" key="3">
    <source>
        <dbReference type="ARBA" id="ARBA00023212"/>
    </source>
</evidence>
<accession>A0A6G1JF82</accession>
<dbReference type="InterPro" id="IPR003108">
    <property type="entry name" value="GAR_dom"/>
</dbReference>
<keyword evidence="7" id="KW-1185">Reference proteome</keyword>
<keyword evidence="2" id="KW-0963">Cytoplasm</keyword>
<dbReference type="Proteomes" id="UP000799291">
    <property type="component" value="Unassembled WGS sequence"/>
</dbReference>
<comment type="subcellular location">
    <subcellularLocation>
        <location evidence="1">Cytoplasm</location>
        <location evidence="1">Cytoskeleton</location>
    </subcellularLocation>
</comment>
<organism evidence="6 7">
    <name type="scientific">Lentithecium fluviatile CBS 122367</name>
    <dbReference type="NCBI Taxonomy" id="1168545"/>
    <lineage>
        <taxon>Eukaryota</taxon>
        <taxon>Fungi</taxon>
        <taxon>Dikarya</taxon>
        <taxon>Ascomycota</taxon>
        <taxon>Pezizomycotina</taxon>
        <taxon>Dothideomycetes</taxon>
        <taxon>Pleosporomycetidae</taxon>
        <taxon>Pleosporales</taxon>
        <taxon>Massarineae</taxon>
        <taxon>Lentitheciaceae</taxon>
        <taxon>Lentithecium</taxon>
    </lineage>
</organism>
<evidence type="ECO:0000313" key="7">
    <source>
        <dbReference type="Proteomes" id="UP000799291"/>
    </source>
</evidence>
<proteinExistence type="predicted"/>